<dbReference type="Proteomes" id="UP000769780">
    <property type="component" value="Unassembled WGS sequence"/>
</dbReference>
<evidence type="ECO:0000313" key="1">
    <source>
        <dbReference type="EMBL" id="MBY0098793.1"/>
    </source>
</evidence>
<evidence type="ECO:0000313" key="2">
    <source>
        <dbReference type="Proteomes" id="UP000769780"/>
    </source>
</evidence>
<sequence>MSHSSFGPNKEFSNTAEFYLTENEEGNFTIAQYIDGEEQIYEDTEITFKTVEEVNNNPPMFSTLGINISYLADCLGISAGLATTIAGFCGVGCALTAGTECIVCLSFVAGFNLGGNIGCFKNAYR</sequence>
<dbReference type="EMBL" id="JACWFH010000027">
    <property type="protein sequence ID" value="MBY0098793.1"/>
    <property type="molecule type" value="Genomic_DNA"/>
</dbReference>
<keyword evidence="2" id="KW-1185">Reference proteome</keyword>
<reference evidence="1 2" key="1">
    <citation type="submission" date="2020-07" db="EMBL/GenBank/DDBJ databases">
        <title>Fungal Genomes of the International Space Station.</title>
        <authorList>
            <person name="Seuylemezian A."/>
            <person name="Singh N.K."/>
            <person name="Wood J."/>
            <person name="Venkateswaran K."/>
        </authorList>
    </citation>
    <scope>NUCLEOTIDE SEQUENCE [LARGE SCALE GENOMIC DNA]</scope>
    <source>
        <strain evidence="1 2">PL-B2</strain>
    </source>
</reference>
<dbReference type="RefSeq" id="WP_221875010.1">
    <property type="nucleotide sequence ID" value="NZ_JACWFH010000027.1"/>
</dbReference>
<gene>
    <name evidence="1" type="ORF">H0185_18670</name>
</gene>
<name>A0ABS7K952_9BACI</name>
<accession>A0ABS7K952</accession>
<proteinExistence type="predicted"/>
<comment type="caution">
    <text evidence="1">The sequence shown here is derived from an EMBL/GenBank/DDBJ whole genome shotgun (WGS) entry which is preliminary data.</text>
</comment>
<organism evidence="1 2">
    <name type="scientific">Mesobacillus maritimus</name>
    <dbReference type="NCBI Taxonomy" id="1643336"/>
    <lineage>
        <taxon>Bacteria</taxon>
        <taxon>Bacillati</taxon>
        <taxon>Bacillota</taxon>
        <taxon>Bacilli</taxon>
        <taxon>Bacillales</taxon>
        <taxon>Bacillaceae</taxon>
        <taxon>Mesobacillus</taxon>
    </lineage>
</organism>
<protein>
    <submittedName>
        <fullName evidence="1">Uncharacterized protein</fullName>
    </submittedName>
</protein>